<proteinExistence type="predicted"/>
<evidence type="ECO:0000256" key="1">
    <source>
        <dbReference type="SAM" id="MobiDB-lite"/>
    </source>
</evidence>
<dbReference type="Proteomes" id="UP000509345">
    <property type="component" value="Chromosome"/>
</dbReference>
<feature type="compositionally biased region" description="Basic residues" evidence="1">
    <location>
        <begin position="425"/>
        <end position="435"/>
    </location>
</feature>
<gene>
    <name evidence="2" type="ORF">HUT09_31260</name>
</gene>
<feature type="compositionally biased region" description="Basic and acidic residues" evidence="1">
    <location>
        <begin position="328"/>
        <end position="348"/>
    </location>
</feature>
<evidence type="ECO:0000313" key="3">
    <source>
        <dbReference type="Proteomes" id="UP000509345"/>
    </source>
</evidence>
<dbReference type="AlphaFoldDB" id="A0A7H8MWZ4"/>
<dbReference type="GeneID" id="87635759"/>
<dbReference type="EMBL" id="CP054926">
    <property type="protein sequence ID" value="QKW46664.1"/>
    <property type="molecule type" value="Genomic_DNA"/>
</dbReference>
<evidence type="ECO:0000313" key="2">
    <source>
        <dbReference type="EMBL" id="QKW46664.1"/>
    </source>
</evidence>
<feature type="compositionally biased region" description="Polar residues" evidence="1">
    <location>
        <begin position="439"/>
        <end position="449"/>
    </location>
</feature>
<name>A0A7H8MWZ4_STRMI</name>
<feature type="region of interest" description="Disordered" evidence="1">
    <location>
        <begin position="100"/>
        <end position="128"/>
    </location>
</feature>
<organism evidence="2 3">
    <name type="scientific">Streptomyces microflavus</name>
    <name type="common">Streptomyces lipmanii</name>
    <dbReference type="NCBI Taxonomy" id="1919"/>
    <lineage>
        <taxon>Bacteria</taxon>
        <taxon>Bacillati</taxon>
        <taxon>Actinomycetota</taxon>
        <taxon>Actinomycetes</taxon>
        <taxon>Kitasatosporales</taxon>
        <taxon>Streptomycetaceae</taxon>
        <taxon>Streptomyces</taxon>
    </lineage>
</organism>
<protein>
    <submittedName>
        <fullName evidence="2">Uncharacterized protein</fullName>
    </submittedName>
</protein>
<feature type="compositionally biased region" description="Basic and acidic residues" evidence="1">
    <location>
        <begin position="398"/>
        <end position="416"/>
    </location>
</feature>
<reference evidence="2 3" key="1">
    <citation type="submission" date="2020-06" db="EMBL/GenBank/DDBJ databases">
        <title>Genome mining for natural products.</title>
        <authorList>
            <person name="Zhang B."/>
            <person name="Shi J."/>
            <person name="Ge H."/>
        </authorList>
    </citation>
    <scope>NUCLEOTIDE SEQUENCE [LARGE SCALE GENOMIC DNA]</scope>
    <source>
        <strain evidence="2 3">NA06532</strain>
    </source>
</reference>
<feature type="region of interest" description="Disordered" evidence="1">
    <location>
        <begin position="322"/>
        <end position="348"/>
    </location>
</feature>
<accession>A0A7H8MWZ4</accession>
<dbReference type="RefSeq" id="WP_176145022.1">
    <property type="nucleotide sequence ID" value="NZ_CP054926.1"/>
</dbReference>
<feature type="region of interest" description="Disordered" evidence="1">
    <location>
        <begin position="373"/>
        <end position="449"/>
    </location>
</feature>
<sequence length="449" mass="48037">MSNSAAYEWSYVDVEAERRRELRAQLAQETARSHHLRGQAKSLRRAYRTAKIDVDVITVPASADSTELALALDSARRINQQAEAELSRAAADVWSLVPAETGERPTARPATARASAGDGRTARGGEERAAQVRAAALVEAEALLERDGPACEPEELPLFARRLEALRQARSAEEARTLLHDLGVRVHRSTQRQRTAARTSALRAGLLDALEDAAPEDRRRLAAAVAEADDPAGLEGEVARAVARADAARGRSVVADTLMQVLRERDYAVGEDFADLLAESGSVVVPFGEAAGTAGDGVVPDGYGVRVALAPDRRGLTTVLVRAPESGAEDRERVGGSAGHAEDRADGEVQRWFCDTQLPTIEDAAREHGVDLARTSALPPGVRPTAVAPDGSWPDNGLAHDRAPDGGPATDERADHEEDQAVPAGRRRGKKKARPSRSTTYGQDQTRGR</sequence>